<reference evidence="3 4" key="1">
    <citation type="submission" date="2017-12" db="EMBL/GenBank/DDBJ databases">
        <title>Phylogenetic diversity of female urinary microbiome.</title>
        <authorList>
            <person name="Thomas-White K."/>
            <person name="Wolfe A.J."/>
        </authorList>
    </citation>
    <scope>NUCLEOTIDE SEQUENCE [LARGE SCALE GENOMIC DNA]</scope>
    <source>
        <strain evidence="3 4">UMB0119</strain>
    </source>
</reference>
<dbReference type="SUPFAM" id="SSF53448">
    <property type="entry name" value="Nucleotide-diphospho-sugar transferases"/>
    <property type="match status" value="1"/>
</dbReference>
<sequence length="482" mass="56251">MNRIIFFSKAPNLINSKTRLEKFLNENERLELMRKLIKQNYKLVEDKNFSSIIYYDGDLSNIAFLEGQKTPQSGNDLGEKMKNAIYNELDIYSKVALFGSDLENLSKNHIEEAFKKLDNFDIVIAPSKDGGYGLVAMKEKIDIFTNIKYSTPFVLEDTIKQINKLKKTYYLLDPIRDIDTISDLIIAEFDNDNVTELGHGEYNLNYRLNNEVIRINLASQIGLGEKQLKYEYDALKVLEKSGVTPKPYKFYGKGKFLPKSFMTMEYVEGRSLNYKSDMDIAAKLLSSVHNLRGEYDNFICTEKPFQSMFDEFVSMFSYYQAYENKDLEVEAKINKFLNIAKSSGLDAEIKKPCIINTELNNRNFIIGKHPVIIDWEKPIIGECEQDLAHFLVPTTTNWKTDTILTEEEMLLFLKVYEQYRKVDYDKLYKYLMFNSLRGVTWCSMAKVEYEEGRFISNDDTLAKINKFLSIDFLKMLEKFYRI</sequence>
<dbReference type="Gene3D" id="3.90.550.10">
    <property type="entry name" value="Spore Coat Polysaccharide Biosynthesis Protein SpsA, Chain A"/>
    <property type="match status" value="1"/>
</dbReference>
<dbReference type="EMBL" id="PKGS01000002">
    <property type="protein sequence ID" value="PKZ16796.1"/>
    <property type="molecule type" value="Genomic_DNA"/>
</dbReference>
<evidence type="ECO:0000259" key="2">
    <source>
        <dbReference type="Pfam" id="PF01636"/>
    </source>
</evidence>
<evidence type="ECO:0000256" key="1">
    <source>
        <dbReference type="SAM" id="Coils"/>
    </source>
</evidence>
<dbReference type="Proteomes" id="UP000234335">
    <property type="component" value="Unassembled WGS sequence"/>
</dbReference>
<evidence type="ECO:0000313" key="3">
    <source>
        <dbReference type="EMBL" id="PKZ16796.1"/>
    </source>
</evidence>
<keyword evidence="4" id="KW-1185">Reference proteome</keyword>
<feature type="coiled-coil region" evidence="1">
    <location>
        <begin position="13"/>
        <end position="47"/>
    </location>
</feature>
<gene>
    <name evidence="3" type="ORF">CYJ34_03150</name>
</gene>
<organism evidence="3 4">
    <name type="scientific">Anaerococcus octavius</name>
    <dbReference type="NCBI Taxonomy" id="54007"/>
    <lineage>
        <taxon>Bacteria</taxon>
        <taxon>Bacillati</taxon>
        <taxon>Bacillota</taxon>
        <taxon>Tissierellia</taxon>
        <taxon>Tissierellales</taxon>
        <taxon>Peptoniphilaceae</taxon>
        <taxon>Anaerococcus</taxon>
    </lineage>
</organism>
<keyword evidence="1" id="KW-0175">Coiled coil</keyword>
<dbReference type="Pfam" id="PF09837">
    <property type="entry name" value="DUF2064"/>
    <property type="match status" value="1"/>
</dbReference>
<comment type="caution">
    <text evidence="3">The sequence shown here is derived from an EMBL/GenBank/DDBJ whole genome shotgun (WGS) entry which is preliminary data.</text>
</comment>
<dbReference type="Pfam" id="PF01636">
    <property type="entry name" value="APH"/>
    <property type="match status" value="1"/>
</dbReference>
<proteinExistence type="predicted"/>
<name>A0A2I1M9J1_9FIRM</name>
<dbReference type="AlphaFoldDB" id="A0A2I1M9J1"/>
<feature type="domain" description="Aminoglycoside phosphotransferase" evidence="2">
    <location>
        <begin position="194"/>
        <end position="397"/>
    </location>
</feature>
<dbReference type="RefSeq" id="WP_101539895.1">
    <property type="nucleotide sequence ID" value="NZ_PKGS01000002.1"/>
</dbReference>
<dbReference type="NCBIfam" id="TIGR04282">
    <property type="entry name" value="glyco_like_cofC"/>
    <property type="match status" value="1"/>
</dbReference>
<dbReference type="InterPro" id="IPR011009">
    <property type="entry name" value="Kinase-like_dom_sf"/>
</dbReference>
<dbReference type="PANTHER" id="PTHR36529:SF1">
    <property type="entry name" value="GLYCOSYLTRANSFERASE"/>
    <property type="match status" value="1"/>
</dbReference>
<dbReference type="SUPFAM" id="SSF56112">
    <property type="entry name" value="Protein kinase-like (PK-like)"/>
    <property type="match status" value="1"/>
</dbReference>
<protein>
    <recommendedName>
        <fullName evidence="2">Aminoglycoside phosphotransferase domain-containing protein</fullName>
    </recommendedName>
</protein>
<dbReference type="InterPro" id="IPR029044">
    <property type="entry name" value="Nucleotide-diphossugar_trans"/>
</dbReference>
<accession>A0A2I1M9J1</accession>
<dbReference type="PANTHER" id="PTHR36529">
    <property type="entry name" value="SLL1095 PROTEIN"/>
    <property type="match status" value="1"/>
</dbReference>
<dbReference type="InterPro" id="IPR002575">
    <property type="entry name" value="Aminoglycoside_PTrfase"/>
</dbReference>
<evidence type="ECO:0000313" key="4">
    <source>
        <dbReference type="Proteomes" id="UP000234335"/>
    </source>
</evidence>
<dbReference type="InterPro" id="IPR018641">
    <property type="entry name" value="Trfase_1_rSAM/seldom-assoc"/>
</dbReference>